<dbReference type="Proteomes" id="UP001139103">
    <property type="component" value="Unassembled WGS sequence"/>
</dbReference>
<dbReference type="GO" id="GO:0005737">
    <property type="term" value="C:cytoplasm"/>
    <property type="evidence" value="ECO:0007669"/>
    <property type="project" value="UniProtKB-SubCell"/>
</dbReference>
<dbReference type="GO" id="GO:0000400">
    <property type="term" value="F:four-way junction DNA binding"/>
    <property type="evidence" value="ECO:0007669"/>
    <property type="project" value="UniProtKB-UniRule"/>
</dbReference>
<dbReference type="Pfam" id="PF17864">
    <property type="entry name" value="AAA_lid_4"/>
    <property type="match status" value="1"/>
</dbReference>
<keyword evidence="1 9" id="KW-0963">Cytoplasm</keyword>
<dbReference type="GO" id="GO:0009378">
    <property type="term" value="F:four-way junction helicase activity"/>
    <property type="evidence" value="ECO:0007669"/>
    <property type="project" value="InterPro"/>
</dbReference>
<feature type="binding site" evidence="9">
    <location>
        <position position="63"/>
    </location>
    <ligand>
        <name>ATP</name>
        <dbReference type="ChEBI" id="CHEBI:30616"/>
    </ligand>
</feature>
<keyword evidence="6 9" id="KW-0238">DNA-binding</keyword>
<dbReference type="GO" id="GO:0048476">
    <property type="term" value="C:Holliday junction resolvase complex"/>
    <property type="evidence" value="ECO:0007669"/>
    <property type="project" value="UniProtKB-UniRule"/>
</dbReference>
<dbReference type="EMBL" id="JAJKFT010000010">
    <property type="protein sequence ID" value="MCC9631339.1"/>
    <property type="molecule type" value="Genomic_DNA"/>
</dbReference>
<evidence type="ECO:0000256" key="9">
    <source>
        <dbReference type="HAMAP-Rule" id="MF_00016"/>
    </source>
</evidence>
<dbReference type="InterPro" id="IPR004605">
    <property type="entry name" value="DNA_helicase_Holl-junc_RuvB"/>
</dbReference>
<dbReference type="GO" id="GO:0016787">
    <property type="term" value="F:hydrolase activity"/>
    <property type="evidence" value="ECO:0007669"/>
    <property type="project" value="UniProtKB-KW"/>
</dbReference>
<feature type="binding site" evidence="9">
    <location>
        <position position="219"/>
    </location>
    <ligand>
        <name>ATP</name>
        <dbReference type="ChEBI" id="CHEBI:30616"/>
    </ligand>
</feature>
<evidence type="ECO:0000256" key="6">
    <source>
        <dbReference type="ARBA" id="ARBA00023125"/>
    </source>
</evidence>
<comment type="similarity">
    <text evidence="9">Belongs to the RuvB family.</text>
</comment>
<gene>
    <name evidence="9 11" type="primary">ruvB</name>
    <name evidence="11" type="ORF">LOC68_23340</name>
</gene>
<comment type="function">
    <text evidence="9">The RuvA-RuvB-RuvC complex processes Holliday junction (HJ) DNA during genetic recombination and DNA repair, while the RuvA-RuvB complex plays an important role in the rescue of blocked DNA replication forks via replication fork reversal (RFR). RuvA specifically binds to HJ cruciform DNA, conferring on it an open structure. The RuvB hexamer acts as an ATP-dependent pump, pulling dsDNA into and through the RuvAB complex. RuvB forms 2 homohexamers on either side of HJ DNA bound by 1 or 2 RuvA tetramers; 4 subunits per hexamer contact DNA at a time. Coordinated motions by a converter formed by DNA-disengaged RuvB subunits stimulates ATP hydrolysis and nucleotide exchange. Immobilization of the converter enables RuvB to convert the ATP-contained energy into a lever motion, pulling 2 nucleotides of DNA out of the RuvA tetramer per ATP hydrolyzed, thus driving DNA branch migration. The RuvB motors rotate together with the DNA substrate, which together with the progressing nucleotide cycle form the mechanistic basis for DNA recombination by continuous HJ branch migration. Branch migration allows RuvC to scan DNA until it finds its consensus sequence, where it cleaves and resolves cruciform DNA.</text>
</comment>
<keyword evidence="5 9" id="KW-0067">ATP-binding</keyword>
<evidence type="ECO:0000313" key="11">
    <source>
        <dbReference type="EMBL" id="MCC9631339.1"/>
    </source>
</evidence>
<dbReference type="SUPFAM" id="SSF52540">
    <property type="entry name" value="P-loop containing nucleoside triphosphate hydrolases"/>
    <property type="match status" value="1"/>
</dbReference>
<reference evidence="11" key="1">
    <citation type="submission" date="2021-11" db="EMBL/GenBank/DDBJ databases">
        <title>Genome sequence.</title>
        <authorList>
            <person name="Sun Q."/>
        </authorList>
    </citation>
    <scope>NUCLEOTIDE SEQUENCE</scope>
    <source>
        <strain evidence="11">JC732</strain>
    </source>
</reference>
<evidence type="ECO:0000259" key="10">
    <source>
        <dbReference type="SMART" id="SM00382"/>
    </source>
</evidence>
<proteinExistence type="inferred from homology"/>
<dbReference type="GO" id="GO:0006310">
    <property type="term" value="P:DNA recombination"/>
    <property type="evidence" value="ECO:0007669"/>
    <property type="project" value="UniProtKB-UniRule"/>
</dbReference>
<dbReference type="InterPro" id="IPR008824">
    <property type="entry name" value="RuvB-like_N"/>
</dbReference>
<evidence type="ECO:0000256" key="1">
    <source>
        <dbReference type="ARBA" id="ARBA00022490"/>
    </source>
</evidence>
<dbReference type="Pfam" id="PF05491">
    <property type="entry name" value="WHD_RuvB"/>
    <property type="match status" value="1"/>
</dbReference>
<dbReference type="PANTHER" id="PTHR42848:SF1">
    <property type="entry name" value="HOLLIDAY JUNCTION BRANCH MIGRATION COMPLEX SUBUNIT RUVB"/>
    <property type="match status" value="1"/>
</dbReference>
<feature type="region of interest" description="Small ATPAse domain (RuvB-S)" evidence="9">
    <location>
        <begin position="183"/>
        <end position="253"/>
    </location>
</feature>
<keyword evidence="2 9" id="KW-0547">Nucleotide-binding</keyword>
<feature type="binding site" evidence="9">
    <location>
        <position position="66"/>
    </location>
    <ligand>
        <name>ATP</name>
        <dbReference type="ChEBI" id="CHEBI:30616"/>
    </ligand>
</feature>
<dbReference type="PANTHER" id="PTHR42848">
    <property type="match status" value="1"/>
</dbReference>
<feature type="domain" description="AAA+ ATPase" evidence="10">
    <location>
        <begin position="52"/>
        <end position="185"/>
    </location>
</feature>
<evidence type="ECO:0000256" key="5">
    <source>
        <dbReference type="ARBA" id="ARBA00022840"/>
    </source>
</evidence>
<comment type="domain">
    <text evidence="9">Has 3 domains, the large (RuvB-L) and small ATPase (RuvB-S) domains and the C-terminal head (RuvB-H) domain. The head domain binds DNA, while the ATPase domains jointly bind ATP, ADP or are empty depending on the state of the subunit in the translocation cycle. During a single DNA translocation step the structure of each domain remains the same, but their relative positions change.</text>
</comment>
<feature type="binding site" evidence="9">
    <location>
        <position position="67"/>
    </location>
    <ligand>
        <name>Mg(2+)</name>
        <dbReference type="ChEBI" id="CHEBI:18420"/>
    </ligand>
</feature>
<feature type="region of interest" description="Head domain (RuvB-H)" evidence="9">
    <location>
        <begin position="256"/>
        <end position="332"/>
    </location>
</feature>
<dbReference type="InterPro" id="IPR036390">
    <property type="entry name" value="WH_DNA-bd_sf"/>
</dbReference>
<dbReference type="Gene3D" id="3.40.50.300">
    <property type="entry name" value="P-loop containing nucleotide triphosphate hydrolases"/>
    <property type="match status" value="1"/>
</dbReference>
<dbReference type="Pfam" id="PF05496">
    <property type="entry name" value="RuvB_N"/>
    <property type="match status" value="1"/>
</dbReference>
<feature type="binding site" evidence="9">
    <location>
        <position position="172"/>
    </location>
    <ligand>
        <name>ATP</name>
        <dbReference type="ChEBI" id="CHEBI:30616"/>
    </ligand>
</feature>
<keyword evidence="8 9" id="KW-0234">DNA repair</keyword>
<feature type="binding site" evidence="9">
    <location>
        <position position="68"/>
    </location>
    <ligand>
        <name>ATP</name>
        <dbReference type="ChEBI" id="CHEBI:30616"/>
    </ligand>
</feature>
<dbReference type="Gene3D" id="1.10.10.10">
    <property type="entry name" value="Winged helix-like DNA-binding domain superfamily/Winged helix DNA-binding domain"/>
    <property type="match status" value="1"/>
</dbReference>
<keyword evidence="7 9" id="KW-0233">DNA recombination</keyword>
<dbReference type="SUPFAM" id="SSF46785">
    <property type="entry name" value="Winged helix' DNA-binding domain"/>
    <property type="match status" value="1"/>
</dbReference>
<dbReference type="AlphaFoldDB" id="A0A9X1MTK5"/>
<keyword evidence="3 9" id="KW-0227">DNA damage</keyword>
<comment type="subunit">
    <text evidence="9">Homohexamer. Forms an RuvA(8)-RuvB(12)-Holliday junction (HJ) complex. HJ DNA is sandwiched between 2 RuvA tetramers; dsDNA enters through RuvA and exits via RuvB. An RuvB hexamer assembles on each DNA strand where it exits the tetramer. Each RuvB hexamer is contacted by two RuvA subunits (via domain III) on 2 adjacent RuvB subunits; this complex drives branch migration. In the full resolvosome a probable DNA-RuvA(4)-RuvB(12)-RuvC(2) complex forms which resolves the HJ.</text>
</comment>
<feature type="binding site" evidence="9">
    <location>
        <position position="22"/>
    </location>
    <ligand>
        <name>ATP</name>
        <dbReference type="ChEBI" id="CHEBI:30616"/>
    </ligand>
</feature>
<feature type="binding site" evidence="9">
    <location>
        <position position="67"/>
    </location>
    <ligand>
        <name>ATP</name>
        <dbReference type="ChEBI" id="CHEBI:30616"/>
    </ligand>
</feature>
<evidence type="ECO:0000313" key="12">
    <source>
        <dbReference type="Proteomes" id="UP001139103"/>
    </source>
</evidence>
<accession>A0A9X1MTK5</accession>
<evidence type="ECO:0000256" key="8">
    <source>
        <dbReference type="ARBA" id="ARBA00023204"/>
    </source>
</evidence>
<dbReference type="Gene3D" id="1.10.8.60">
    <property type="match status" value="1"/>
</dbReference>
<evidence type="ECO:0000256" key="3">
    <source>
        <dbReference type="ARBA" id="ARBA00022763"/>
    </source>
</evidence>
<feature type="binding site" evidence="9">
    <location>
        <begin position="129"/>
        <end position="131"/>
    </location>
    <ligand>
        <name>ATP</name>
        <dbReference type="ChEBI" id="CHEBI:30616"/>
    </ligand>
</feature>
<comment type="caution">
    <text evidence="11">The sequence shown here is derived from an EMBL/GenBank/DDBJ whole genome shotgun (WGS) entry which is preliminary data.</text>
</comment>
<sequence>MAREALLQQGDGYGRDEDRMLRPQSMADMVGQREVAKRLQIVVDAAMKRDEPLGHILFDGPPGLGKTTFATCIPKDLGVNFQLTSGPAIQAPKDLVPYLTNADERSVLFIDEIHRIPKAVEEYLYTAMEDFRIDIVLGEGTNARTINLQIKPFTLIGATTRSGMLSAPLRDRFILREHLDFYTDAELAEIVRRNAKKLGVTIDDDAALEVSKRSRSTPRVANNRLRWVRDYATSRADGHVTVELAREAMEMQAIDELGLDKQDRGYLSTIIRVFGGGPAGIEAIAHTMNAAPDTLADEVEPFLLRTELVVRTPRGRVVTPKAMEHLKTIKWK</sequence>
<comment type="caution">
    <text evidence="9">Lacks conserved residue(s) required for the propagation of feature annotation.</text>
</comment>
<dbReference type="RefSeq" id="WP_230223219.1">
    <property type="nucleotide sequence ID" value="NZ_JAJKFT010000010.1"/>
</dbReference>
<dbReference type="CDD" id="cd00009">
    <property type="entry name" value="AAA"/>
    <property type="match status" value="1"/>
</dbReference>
<dbReference type="InterPro" id="IPR003593">
    <property type="entry name" value="AAA+_ATPase"/>
</dbReference>
<evidence type="ECO:0000256" key="4">
    <source>
        <dbReference type="ARBA" id="ARBA00022801"/>
    </source>
</evidence>
<dbReference type="NCBIfam" id="TIGR00635">
    <property type="entry name" value="ruvB"/>
    <property type="match status" value="1"/>
</dbReference>
<feature type="binding site" evidence="9">
    <location>
        <position position="316"/>
    </location>
    <ligand>
        <name>DNA</name>
        <dbReference type="ChEBI" id="CHEBI:16991"/>
    </ligand>
</feature>
<keyword evidence="11" id="KW-0347">Helicase</keyword>
<dbReference type="InterPro" id="IPR008823">
    <property type="entry name" value="RuvB_wg_C"/>
</dbReference>
<name>A0A9X1MTK5_9BACT</name>
<evidence type="ECO:0000256" key="2">
    <source>
        <dbReference type="ARBA" id="ARBA00022741"/>
    </source>
</evidence>
<dbReference type="InterPro" id="IPR041445">
    <property type="entry name" value="AAA_lid_4"/>
</dbReference>
<comment type="subcellular location">
    <subcellularLocation>
        <location evidence="9">Cytoplasm</location>
    </subcellularLocation>
</comment>
<dbReference type="EC" id="3.6.4.-" evidence="9"/>
<comment type="catalytic activity">
    <reaction evidence="9">
        <text>ATP + H2O = ADP + phosphate + H(+)</text>
        <dbReference type="Rhea" id="RHEA:13065"/>
        <dbReference type="ChEBI" id="CHEBI:15377"/>
        <dbReference type="ChEBI" id="CHEBI:15378"/>
        <dbReference type="ChEBI" id="CHEBI:30616"/>
        <dbReference type="ChEBI" id="CHEBI:43474"/>
        <dbReference type="ChEBI" id="CHEBI:456216"/>
    </reaction>
</comment>
<evidence type="ECO:0000256" key="7">
    <source>
        <dbReference type="ARBA" id="ARBA00023172"/>
    </source>
</evidence>
<dbReference type="GO" id="GO:0005524">
    <property type="term" value="F:ATP binding"/>
    <property type="evidence" value="ECO:0007669"/>
    <property type="project" value="UniProtKB-UniRule"/>
</dbReference>
<organism evidence="11 12">
    <name type="scientific">Blastopirellula sediminis</name>
    <dbReference type="NCBI Taxonomy" id="2894196"/>
    <lineage>
        <taxon>Bacteria</taxon>
        <taxon>Pseudomonadati</taxon>
        <taxon>Planctomycetota</taxon>
        <taxon>Planctomycetia</taxon>
        <taxon>Pirellulales</taxon>
        <taxon>Pirellulaceae</taxon>
        <taxon>Blastopirellula</taxon>
    </lineage>
</organism>
<protein>
    <recommendedName>
        <fullName evidence="9">Holliday junction branch migration complex subunit RuvB</fullName>
        <ecNumber evidence="9">3.6.4.-</ecNumber>
    </recommendedName>
</protein>
<keyword evidence="12" id="KW-1185">Reference proteome</keyword>
<dbReference type="InterPro" id="IPR027417">
    <property type="entry name" value="P-loop_NTPase"/>
</dbReference>
<feature type="binding site" evidence="9">
    <location>
        <position position="182"/>
    </location>
    <ligand>
        <name>ATP</name>
        <dbReference type="ChEBI" id="CHEBI:30616"/>
    </ligand>
</feature>
<keyword evidence="4 9" id="KW-0378">Hydrolase</keyword>
<feature type="binding site" evidence="9">
    <location>
        <position position="311"/>
    </location>
    <ligand>
        <name>DNA</name>
        <dbReference type="ChEBI" id="CHEBI:16991"/>
    </ligand>
</feature>
<feature type="binding site" evidence="9">
    <location>
        <position position="21"/>
    </location>
    <ligand>
        <name>ATP</name>
        <dbReference type="ChEBI" id="CHEBI:30616"/>
    </ligand>
</feature>
<dbReference type="NCBIfam" id="NF000868">
    <property type="entry name" value="PRK00080.1"/>
    <property type="match status" value="1"/>
</dbReference>
<dbReference type="InterPro" id="IPR036388">
    <property type="entry name" value="WH-like_DNA-bd_sf"/>
</dbReference>
<dbReference type="SMART" id="SM00382">
    <property type="entry name" value="AAA"/>
    <property type="match status" value="1"/>
</dbReference>
<dbReference type="GO" id="GO:0006281">
    <property type="term" value="P:DNA repair"/>
    <property type="evidence" value="ECO:0007669"/>
    <property type="project" value="UniProtKB-UniRule"/>
</dbReference>
<dbReference type="HAMAP" id="MF_00016">
    <property type="entry name" value="DNA_HJ_migration_RuvB"/>
    <property type="match status" value="1"/>
</dbReference>